<reference evidence="1 2" key="1">
    <citation type="journal article" date="2014" name="Agronomy (Basel)">
        <title>A Draft Genome Sequence for Ensete ventricosum, the Drought-Tolerant Tree Against Hunger.</title>
        <authorList>
            <person name="Harrison J."/>
            <person name="Moore K.A."/>
            <person name="Paszkiewicz K."/>
            <person name="Jones T."/>
            <person name="Grant M."/>
            <person name="Ambacheew D."/>
            <person name="Muzemil S."/>
            <person name="Studholme D.J."/>
        </authorList>
    </citation>
    <scope>NUCLEOTIDE SEQUENCE [LARGE SCALE GENOMIC DNA]</scope>
</reference>
<dbReference type="AlphaFoldDB" id="A0A426Z2P0"/>
<protein>
    <submittedName>
        <fullName evidence="1">Uncharacterized protein</fullName>
    </submittedName>
</protein>
<dbReference type="EMBL" id="AMZH03008791">
    <property type="protein sequence ID" value="RRT58223.1"/>
    <property type="molecule type" value="Genomic_DNA"/>
</dbReference>
<organism evidence="1 2">
    <name type="scientific">Ensete ventricosum</name>
    <name type="common">Abyssinian banana</name>
    <name type="synonym">Musa ensete</name>
    <dbReference type="NCBI Taxonomy" id="4639"/>
    <lineage>
        <taxon>Eukaryota</taxon>
        <taxon>Viridiplantae</taxon>
        <taxon>Streptophyta</taxon>
        <taxon>Embryophyta</taxon>
        <taxon>Tracheophyta</taxon>
        <taxon>Spermatophyta</taxon>
        <taxon>Magnoliopsida</taxon>
        <taxon>Liliopsida</taxon>
        <taxon>Zingiberales</taxon>
        <taxon>Musaceae</taxon>
        <taxon>Ensete</taxon>
    </lineage>
</organism>
<comment type="caution">
    <text evidence="1">The sequence shown here is derived from an EMBL/GenBank/DDBJ whole genome shotgun (WGS) entry which is preliminary data.</text>
</comment>
<gene>
    <name evidence="1" type="ORF">B296_00038713</name>
</gene>
<evidence type="ECO:0000313" key="2">
    <source>
        <dbReference type="Proteomes" id="UP000287651"/>
    </source>
</evidence>
<proteinExistence type="predicted"/>
<dbReference type="Proteomes" id="UP000287651">
    <property type="component" value="Unassembled WGS sequence"/>
</dbReference>
<sequence>MQSIVSFSPALLRRSCTGAALFYHRWLSSGSSSPPLTPSSAAVATAVRPSLLPPSDDAELRRSTMMHCRLRDCRASNEPDASCLG</sequence>
<evidence type="ECO:0000313" key="1">
    <source>
        <dbReference type="EMBL" id="RRT58223.1"/>
    </source>
</evidence>
<name>A0A426Z2P0_ENSVE</name>
<accession>A0A426Z2P0</accession>